<proteinExistence type="predicted"/>
<organism evidence="6 7">
    <name type="scientific">Kibdelosporangium lantanae</name>
    <dbReference type="NCBI Taxonomy" id="1497396"/>
    <lineage>
        <taxon>Bacteria</taxon>
        <taxon>Bacillati</taxon>
        <taxon>Actinomycetota</taxon>
        <taxon>Actinomycetes</taxon>
        <taxon>Pseudonocardiales</taxon>
        <taxon>Pseudonocardiaceae</taxon>
        <taxon>Kibdelosporangium</taxon>
    </lineage>
</organism>
<keyword evidence="7" id="KW-1185">Reference proteome</keyword>
<reference evidence="7" key="1">
    <citation type="journal article" date="2019" name="Int. J. Syst. Evol. Microbiol.">
        <title>The Global Catalogue of Microorganisms (GCM) 10K type strain sequencing project: providing services to taxonomists for standard genome sequencing and annotation.</title>
        <authorList>
            <consortium name="The Broad Institute Genomics Platform"/>
            <consortium name="The Broad Institute Genome Sequencing Center for Infectious Disease"/>
            <person name="Wu L."/>
            <person name="Ma J."/>
        </authorList>
    </citation>
    <scope>NUCLEOTIDE SEQUENCE [LARGE SCALE GENOMIC DNA]</scope>
    <source>
        <strain evidence="7">JCM 31486</strain>
    </source>
</reference>
<dbReference type="InterPro" id="IPR009057">
    <property type="entry name" value="Homeodomain-like_sf"/>
</dbReference>
<dbReference type="PANTHER" id="PTHR30055">
    <property type="entry name" value="HTH-TYPE TRANSCRIPTIONAL REGULATOR RUTR"/>
    <property type="match status" value="1"/>
</dbReference>
<evidence type="ECO:0000256" key="3">
    <source>
        <dbReference type="ARBA" id="ARBA00023163"/>
    </source>
</evidence>
<comment type="caution">
    <text evidence="6">The sequence shown here is derived from an EMBL/GenBank/DDBJ whole genome shotgun (WGS) entry which is preliminary data.</text>
</comment>
<evidence type="ECO:0000256" key="2">
    <source>
        <dbReference type="ARBA" id="ARBA00023125"/>
    </source>
</evidence>
<evidence type="ECO:0000256" key="1">
    <source>
        <dbReference type="ARBA" id="ARBA00023015"/>
    </source>
</evidence>
<dbReference type="SUPFAM" id="SSF46689">
    <property type="entry name" value="Homeodomain-like"/>
    <property type="match status" value="1"/>
</dbReference>
<name>A0ABW3MPH8_9PSEU</name>
<keyword evidence="3" id="KW-0804">Transcription</keyword>
<gene>
    <name evidence="6" type="ORF">ACFQ1S_46815</name>
</gene>
<dbReference type="PANTHER" id="PTHR30055:SF234">
    <property type="entry name" value="HTH-TYPE TRANSCRIPTIONAL REGULATOR BETI"/>
    <property type="match status" value="1"/>
</dbReference>
<feature type="DNA-binding region" description="H-T-H motif" evidence="4">
    <location>
        <begin position="24"/>
        <end position="43"/>
    </location>
</feature>
<keyword evidence="2 4" id="KW-0238">DNA-binding</keyword>
<evidence type="ECO:0000313" key="6">
    <source>
        <dbReference type="EMBL" id="MFD1052583.1"/>
    </source>
</evidence>
<dbReference type="Gene3D" id="1.10.357.10">
    <property type="entry name" value="Tetracycline Repressor, domain 2"/>
    <property type="match status" value="1"/>
</dbReference>
<accession>A0ABW3MPH8</accession>
<dbReference type="EMBL" id="JBHTIS010004547">
    <property type="protein sequence ID" value="MFD1052583.1"/>
    <property type="molecule type" value="Genomic_DNA"/>
</dbReference>
<feature type="non-terminal residue" evidence="6">
    <location>
        <position position="103"/>
    </location>
</feature>
<sequence length="103" mass="11576">MTTEDRVRRAAVELFATRGFHGTGIRDLAVAAGLSSATLYHYMGTKEDLLVEIMRTSLERLLTDAERVTADVHDPVEQLKRLVDMHVRAHAERPLETFVVDGE</sequence>
<evidence type="ECO:0000313" key="7">
    <source>
        <dbReference type="Proteomes" id="UP001597045"/>
    </source>
</evidence>
<evidence type="ECO:0000256" key="4">
    <source>
        <dbReference type="PROSITE-ProRule" id="PRU00335"/>
    </source>
</evidence>
<evidence type="ECO:0000259" key="5">
    <source>
        <dbReference type="PROSITE" id="PS50977"/>
    </source>
</evidence>
<dbReference type="PRINTS" id="PR00455">
    <property type="entry name" value="HTHTETR"/>
</dbReference>
<dbReference type="Proteomes" id="UP001597045">
    <property type="component" value="Unassembled WGS sequence"/>
</dbReference>
<keyword evidence="1" id="KW-0805">Transcription regulation</keyword>
<protein>
    <submittedName>
        <fullName evidence="6">TetR/AcrR family transcriptional regulator</fullName>
    </submittedName>
</protein>
<dbReference type="Gene3D" id="1.10.10.60">
    <property type="entry name" value="Homeodomain-like"/>
    <property type="match status" value="1"/>
</dbReference>
<dbReference type="Pfam" id="PF00440">
    <property type="entry name" value="TetR_N"/>
    <property type="match status" value="1"/>
</dbReference>
<feature type="domain" description="HTH tetR-type" evidence="5">
    <location>
        <begin position="1"/>
        <end position="61"/>
    </location>
</feature>
<dbReference type="InterPro" id="IPR050109">
    <property type="entry name" value="HTH-type_TetR-like_transc_reg"/>
</dbReference>
<dbReference type="PROSITE" id="PS50977">
    <property type="entry name" value="HTH_TETR_2"/>
    <property type="match status" value="1"/>
</dbReference>
<dbReference type="InterPro" id="IPR001647">
    <property type="entry name" value="HTH_TetR"/>
</dbReference>